<accession>A0A329TXX6</accession>
<sequence length="107" mass="11455">MFNQSEKKLKTWATIQGVFFSVVAIVLGAVIYSAAAATDNNAVGLLLGVIVAVVVWFLSMLSVWALYSFADLVEYTKANNEILASMDSTLGQIADCLSTGENNETAE</sequence>
<dbReference type="EMBL" id="PRLB01000010">
    <property type="protein sequence ID" value="RAW53556.1"/>
    <property type="molecule type" value="Genomic_DNA"/>
</dbReference>
<keyword evidence="1" id="KW-0812">Transmembrane</keyword>
<dbReference type="AlphaFoldDB" id="A0A329TXX6"/>
<keyword evidence="1" id="KW-1133">Transmembrane helix</keyword>
<organism evidence="2 3">
    <name type="scientific">Faecalibacterium prausnitzii</name>
    <dbReference type="NCBI Taxonomy" id="853"/>
    <lineage>
        <taxon>Bacteria</taxon>
        <taxon>Bacillati</taxon>
        <taxon>Bacillota</taxon>
        <taxon>Clostridia</taxon>
        <taxon>Eubacteriales</taxon>
        <taxon>Oscillospiraceae</taxon>
        <taxon>Faecalibacterium</taxon>
    </lineage>
</organism>
<keyword evidence="1" id="KW-0472">Membrane</keyword>
<evidence type="ECO:0000313" key="3">
    <source>
        <dbReference type="Proteomes" id="UP000251144"/>
    </source>
</evidence>
<name>A0A329TXX6_9FIRM</name>
<evidence type="ECO:0000313" key="2">
    <source>
        <dbReference type="EMBL" id="RAW53556.1"/>
    </source>
</evidence>
<dbReference type="RefSeq" id="WP_158401336.1">
    <property type="nucleotide sequence ID" value="NZ_PRLB01000010.1"/>
</dbReference>
<dbReference type="Proteomes" id="UP000251144">
    <property type="component" value="Unassembled WGS sequence"/>
</dbReference>
<reference evidence="2 3" key="1">
    <citation type="submission" date="2018-02" db="EMBL/GenBank/DDBJ databases">
        <title>Complete genome sequencing of Faecalibacterium prausnitzii strains isolated from the human gut.</title>
        <authorList>
            <person name="Fitzgerald B.C."/>
            <person name="Shkoporov A.N."/>
            <person name="Ross P.R."/>
            <person name="Hill C."/>
        </authorList>
    </citation>
    <scope>NUCLEOTIDE SEQUENCE [LARGE SCALE GENOMIC DNA]</scope>
    <source>
        <strain evidence="2 3">APC942/32-1</strain>
    </source>
</reference>
<protein>
    <submittedName>
        <fullName evidence="2">Uncharacterized protein</fullName>
    </submittedName>
</protein>
<proteinExistence type="predicted"/>
<gene>
    <name evidence="2" type="ORF">C4N26_10350</name>
</gene>
<evidence type="ECO:0000256" key="1">
    <source>
        <dbReference type="SAM" id="Phobius"/>
    </source>
</evidence>
<feature type="transmembrane region" description="Helical" evidence="1">
    <location>
        <begin position="42"/>
        <end position="67"/>
    </location>
</feature>
<feature type="transmembrane region" description="Helical" evidence="1">
    <location>
        <begin position="12"/>
        <end position="36"/>
    </location>
</feature>
<comment type="caution">
    <text evidence="2">The sequence shown here is derived from an EMBL/GenBank/DDBJ whole genome shotgun (WGS) entry which is preliminary data.</text>
</comment>